<dbReference type="NCBIfam" id="TIGR02824">
    <property type="entry name" value="quinone_pig3"/>
    <property type="match status" value="1"/>
</dbReference>
<dbReference type="InterPro" id="IPR013149">
    <property type="entry name" value="ADH-like_C"/>
</dbReference>
<dbReference type="Pfam" id="PF08240">
    <property type="entry name" value="ADH_N"/>
    <property type="match status" value="1"/>
</dbReference>
<gene>
    <name evidence="4" type="ORF">OF122_04355</name>
</gene>
<dbReference type="InterPro" id="IPR013154">
    <property type="entry name" value="ADH-like_N"/>
</dbReference>
<dbReference type="Gene3D" id="3.40.50.720">
    <property type="entry name" value="NAD(P)-binding Rossmann-like Domain"/>
    <property type="match status" value="1"/>
</dbReference>
<dbReference type="EMBL" id="CP107716">
    <property type="protein sequence ID" value="UYQ73006.1"/>
    <property type="molecule type" value="Genomic_DNA"/>
</dbReference>
<dbReference type="PANTHER" id="PTHR48106">
    <property type="entry name" value="QUINONE OXIDOREDUCTASE PIG3-RELATED"/>
    <property type="match status" value="1"/>
</dbReference>
<evidence type="ECO:0000259" key="3">
    <source>
        <dbReference type="SMART" id="SM00829"/>
    </source>
</evidence>
<dbReference type="InterPro" id="IPR020843">
    <property type="entry name" value="ER"/>
</dbReference>
<dbReference type="PANTHER" id="PTHR48106:SF8">
    <property type="entry name" value="OS02G0805600 PROTEIN"/>
    <property type="match status" value="1"/>
</dbReference>
<dbReference type="PROSITE" id="PS01162">
    <property type="entry name" value="QOR_ZETA_CRYSTAL"/>
    <property type="match status" value="1"/>
</dbReference>
<protein>
    <submittedName>
        <fullName evidence="4">NAD(P)H-quinone oxidoreductase</fullName>
    </submittedName>
</protein>
<accession>A0ABY6IQV8</accession>
<reference evidence="4" key="1">
    <citation type="submission" date="2022-10" db="EMBL/GenBank/DDBJ databases">
        <title>YIM 151497 complete genome.</title>
        <authorList>
            <person name="Chen X."/>
        </authorList>
    </citation>
    <scope>NUCLEOTIDE SEQUENCE</scope>
    <source>
        <strain evidence="4">YIM 151497</strain>
    </source>
</reference>
<proteinExistence type="predicted"/>
<dbReference type="SMART" id="SM00829">
    <property type="entry name" value="PKS_ER"/>
    <property type="match status" value="1"/>
</dbReference>
<dbReference type="Gene3D" id="3.90.180.10">
    <property type="entry name" value="Medium-chain alcohol dehydrogenases, catalytic domain"/>
    <property type="match status" value="1"/>
</dbReference>
<dbReference type="InterPro" id="IPR011032">
    <property type="entry name" value="GroES-like_sf"/>
</dbReference>
<evidence type="ECO:0000313" key="4">
    <source>
        <dbReference type="EMBL" id="UYQ73006.1"/>
    </source>
</evidence>
<organism evidence="4 5">
    <name type="scientific">Pelagibacterium flavum</name>
    <dbReference type="NCBI Taxonomy" id="2984530"/>
    <lineage>
        <taxon>Bacteria</taxon>
        <taxon>Pseudomonadati</taxon>
        <taxon>Pseudomonadota</taxon>
        <taxon>Alphaproteobacteria</taxon>
        <taxon>Hyphomicrobiales</taxon>
        <taxon>Devosiaceae</taxon>
        <taxon>Pelagibacterium</taxon>
    </lineage>
</organism>
<dbReference type="SUPFAM" id="SSF50129">
    <property type="entry name" value="GroES-like"/>
    <property type="match status" value="1"/>
</dbReference>
<evidence type="ECO:0000256" key="1">
    <source>
        <dbReference type="ARBA" id="ARBA00022857"/>
    </source>
</evidence>
<evidence type="ECO:0000313" key="5">
    <source>
        <dbReference type="Proteomes" id="UP001163882"/>
    </source>
</evidence>
<dbReference type="Proteomes" id="UP001163882">
    <property type="component" value="Chromosome"/>
</dbReference>
<dbReference type="InterPro" id="IPR014189">
    <property type="entry name" value="Quinone_OxRdtase_PIG3"/>
</dbReference>
<name>A0ABY6IQV8_9HYPH</name>
<evidence type="ECO:0000256" key="2">
    <source>
        <dbReference type="ARBA" id="ARBA00023002"/>
    </source>
</evidence>
<keyword evidence="2" id="KW-0560">Oxidoreductase</keyword>
<dbReference type="Pfam" id="PF00107">
    <property type="entry name" value="ADH_zinc_N"/>
    <property type="match status" value="1"/>
</dbReference>
<dbReference type="InterPro" id="IPR002364">
    <property type="entry name" value="Quin_OxRdtase/zeta-crystal_CS"/>
</dbReference>
<keyword evidence="1" id="KW-0521">NADP</keyword>
<dbReference type="InterPro" id="IPR036291">
    <property type="entry name" value="NAD(P)-bd_dom_sf"/>
</dbReference>
<keyword evidence="5" id="KW-1185">Reference proteome</keyword>
<dbReference type="SUPFAM" id="SSF51735">
    <property type="entry name" value="NAD(P)-binding Rossmann-fold domains"/>
    <property type="match status" value="1"/>
</dbReference>
<dbReference type="CDD" id="cd05276">
    <property type="entry name" value="p53_inducible_oxidoreductase"/>
    <property type="match status" value="1"/>
</dbReference>
<feature type="domain" description="Enoyl reductase (ER)" evidence="3">
    <location>
        <begin position="19"/>
        <end position="332"/>
    </location>
</feature>
<sequence>MASMTIPDQMRAIEISAPGGPEVLTPTIAPTPKPGPGEVLIAVCAAGVNGPDISQRQGAYPPPADSSPLPGLEVSGIIAALGEGETRFAPGDEVVALCNGGGYAAYVAVPAGQVLPKPKNWSHIEAATLPETFFTLQQTLIERAGLTTGQTVLVHGGSGGIGASAIQLCRLFGATAIATISSGQKAEYARAMGAAHTIDYTSEDFVERTRALTEGRGADIVIDIIGGDYANRNLKACAYGGHIIQLAIRGGAKAEINLGLILMNALTVSGSTLRPQSAATKARFAQALRARIWPAIEAGTIIPPHIMTFPLESAADAHRAMEAPDHYGKIVLMVGDHERSPL</sequence>